<dbReference type="Proteomes" id="UP000248349">
    <property type="component" value="Unassembled WGS sequence"/>
</dbReference>
<name>A0A318ZHM6_9EURO</name>
<feature type="compositionally biased region" description="Basic and acidic residues" evidence="1">
    <location>
        <begin position="40"/>
        <end position="80"/>
    </location>
</feature>
<evidence type="ECO:0000313" key="2">
    <source>
        <dbReference type="EMBL" id="PYH44073.1"/>
    </source>
</evidence>
<dbReference type="EMBL" id="KZ821239">
    <property type="protein sequence ID" value="PYH44073.1"/>
    <property type="molecule type" value="Genomic_DNA"/>
</dbReference>
<protein>
    <submittedName>
        <fullName evidence="2">Uncharacterized protein</fullName>
    </submittedName>
</protein>
<gene>
    <name evidence="2" type="ORF">BP01DRAFT_383874</name>
</gene>
<organism evidence="2 3">
    <name type="scientific">Aspergillus saccharolyticus JOP 1030-1</name>
    <dbReference type="NCBI Taxonomy" id="1450539"/>
    <lineage>
        <taxon>Eukaryota</taxon>
        <taxon>Fungi</taxon>
        <taxon>Dikarya</taxon>
        <taxon>Ascomycota</taxon>
        <taxon>Pezizomycotina</taxon>
        <taxon>Eurotiomycetes</taxon>
        <taxon>Eurotiomycetidae</taxon>
        <taxon>Eurotiales</taxon>
        <taxon>Aspergillaceae</taxon>
        <taxon>Aspergillus</taxon>
        <taxon>Aspergillus subgen. Circumdati</taxon>
    </lineage>
</organism>
<feature type="region of interest" description="Disordered" evidence="1">
    <location>
        <begin position="35"/>
        <end position="80"/>
    </location>
</feature>
<accession>A0A318ZHM6</accession>
<dbReference type="GeneID" id="37078685"/>
<reference evidence="2 3" key="1">
    <citation type="submission" date="2016-12" db="EMBL/GenBank/DDBJ databases">
        <title>The genomes of Aspergillus section Nigri reveals drivers in fungal speciation.</title>
        <authorList>
            <consortium name="DOE Joint Genome Institute"/>
            <person name="Vesth T.C."/>
            <person name="Nybo J."/>
            <person name="Theobald S."/>
            <person name="Brandl J."/>
            <person name="Frisvad J.C."/>
            <person name="Nielsen K.F."/>
            <person name="Lyhne E.K."/>
            <person name="Kogle M.E."/>
            <person name="Kuo A."/>
            <person name="Riley R."/>
            <person name="Clum A."/>
            <person name="Nolan M."/>
            <person name="Lipzen A."/>
            <person name="Salamov A."/>
            <person name="Henrissat B."/>
            <person name="Wiebenga A."/>
            <person name="De Vries R.P."/>
            <person name="Grigoriev I.V."/>
            <person name="Mortensen U.H."/>
            <person name="Andersen M.R."/>
            <person name="Baker S.E."/>
        </authorList>
    </citation>
    <scope>NUCLEOTIDE SEQUENCE [LARGE SCALE GENOMIC DNA]</scope>
    <source>
        <strain evidence="2 3">JOP 1030-1</strain>
    </source>
</reference>
<evidence type="ECO:0000256" key="1">
    <source>
        <dbReference type="SAM" id="MobiDB-lite"/>
    </source>
</evidence>
<dbReference type="RefSeq" id="XP_025430055.1">
    <property type="nucleotide sequence ID" value="XM_025577456.1"/>
</dbReference>
<sequence length="80" mass="9068">MRCKCQYNNDTGTDENPTTNCEMCGRELAIGVYFSEEQPTPDRWKAKPKDSKLKDSKPKDSKSEDSKASDSKSKSNDDRD</sequence>
<proteinExistence type="predicted"/>
<dbReference type="AlphaFoldDB" id="A0A318ZHM6"/>
<keyword evidence="3" id="KW-1185">Reference proteome</keyword>
<evidence type="ECO:0000313" key="3">
    <source>
        <dbReference type="Proteomes" id="UP000248349"/>
    </source>
</evidence>